<organism evidence="1 2">
    <name type="scientific">Paragemmobacter straminiformis</name>
    <dbReference type="NCBI Taxonomy" id="2045119"/>
    <lineage>
        <taxon>Bacteria</taxon>
        <taxon>Pseudomonadati</taxon>
        <taxon>Pseudomonadota</taxon>
        <taxon>Alphaproteobacteria</taxon>
        <taxon>Rhodobacterales</taxon>
        <taxon>Paracoccaceae</taxon>
        <taxon>Paragemmobacter</taxon>
    </lineage>
</organism>
<dbReference type="Proteomes" id="UP000555411">
    <property type="component" value="Unassembled WGS sequence"/>
</dbReference>
<evidence type="ECO:0000313" key="1">
    <source>
        <dbReference type="EMBL" id="MBC2834492.1"/>
    </source>
</evidence>
<protein>
    <submittedName>
        <fullName evidence="1">Uncharacterized protein</fullName>
    </submittedName>
</protein>
<keyword evidence="2" id="KW-1185">Reference proteome</keyword>
<comment type="caution">
    <text evidence="1">The sequence shown here is derived from an EMBL/GenBank/DDBJ whole genome shotgun (WGS) entry which is preliminary data.</text>
</comment>
<dbReference type="EMBL" id="JACLQD010000001">
    <property type="protein sequence ID" value="MBC2834492.1"/>
    <property type="molecule type" value="Genomic_DNA"/>
</dbReference>
<dbReference type="RefSeq" id="WP_185796090.1">
    <property type="nucleotide sequence ID" value="NZ_JACLQD010000001.1"/>
</dbReference>
<proteinExistence type="predicted"/>
<sequence length="212" mass="23710">MTEISPEHIEWATVDRMRQMLAQPRQGFEVTGTLALFTGILCWTMQRIRTDDDQTDGIAKKMATLSKSLQKRPFSQFLKTEPKEVFTTSLDGSGVSSVALNSMTDFKKDGKTLSAYNGLVALRNAVGHGDARRLTPINREGQLLGYRFLCTQAYQAENNGTWIEKWRGTLSLDVEGMTSIAGELALQFCETLQDGRPNFETEARKVLEAPPR</sequence>
<gene>
    <name evidence="1" type="ORF">H7F16_03175</name>
</gene>
<evidence type="ECO:0000313" key="2">
    <source>
        <dbReference type="Proteomes" id="UP000555411"/>
    </source>
</evidence>
<accession>A0A842I2P7</accession>
<dbReference type="AlphaFoldDB" id="A0A842I2P7"/>
<name>A0A842I2P7_9RHOB</name>
<reference evidence="1 2" key="1">
    <citation type="journal article" date="2017" name="Int. J. Syst. Evol. Microbiol.">
        <title>Gemmobacter straminiformis sp. nov., isolated from an artificial fountain.</title>
        <authorList>
            <person name="Kang J.Y."/>
            <person name="Kim M.J."/>
            <person name="Chun J."/>
            <person name="Son K.P."/>
            <person name="Jahng K.Y."/>
        </authorList>
    </citation>
    <scope>NUCLEOTIDE SEQUENCE [LARGE SCALE GENOMIC DNA]</scope>
    <source>
        <strain evidence="1 2">CAM-8</strain>
    </source>
</reference>